<gene>
    <name evidence="1" type="ORF">DUI87_26458</name>
</gene>
<proteinExistence type="predicted"/>
<dbReference type="AlphaFoldDB" id="A0A3M0J6N7"/>
<name>A0A3M0J6N7_HIRRU</name>
<protein>
    <submittedName>
        <fullName evidence="1">Uncharacterized protein</fullName>
    </submittedName>
</protein>
<reference evidence="1 2" key="1">
    <citation type="submission" date="2018-07" db="EMBL/GenBank/DDBJ databases">
        <title>A high quality draft genome assembly of the barn swallow (H. rustica rustica).</title>
        <authorList>
            <person name="Formenti G."/>
            <person name="Chiara M."/>
            <person name="Poveda L."/>
            <person name="Francoijs K.-J."/>
            <person name="Bonisoli-Alquati A."/>
            <person name="Canova L."/>
            <person name="Gianfranceschi L."/>
            <person name="Horner D.S."/>
            <person name="Saino N."/>
        </authorList>
    </citation>
    <scope>NUCLEOTIDE SEQUENCE [LARGE SCALE GENOMIC DNA]</scope>
    <source>
        <strain evidence="1">Chelidonia</strain>
        <tissue evidence="1">Blood</tissue>
    </source>
</reference>
<keyword evidence="2" id="KW-1185">Reference proteome</keyword>
<organism evidence="1 2">
    <name type="scientific">Hirundo rustica rustica</name>
    <dbReference type="NCBI Taxonomy" id="333673"/>
    <lineage>
        <taxon>Eukaryota</taxon>
        <taxon>Metazoa</taxon>
        <taxon>Chordata</taxon>
        <taxon>Craniata</taxon>
        <taxon>Vertebrata</taxon>
        <taxon>Euteleostomi</taxon>
        <taxon>Archelosauria</taxon>
        <taxon>Archosauria</taxon>
        <taxon>Dinosauria</taxon>
        <taxon>Saurischia</taxon>
        <taxon>Theropoda</taxon>
        <taxon>Coelurosauria</taxon>
        <taxon>Aves</taxon>
        <taxon>Neognathae</taxon>
        <taxon>Neoaves</taxon>
        <taxon>Telluraves</taxon>
        <taxon>Australaves</taxon>
        <taxon>Passeriformes</taxon>
        <taxon>Sylvioidea</taxon>
        <taxon>Hirundinidae</taxon>
        <taxon>Hirundo</taxon>
    </lineage>
</organism>
<dbReference type="EMBL" id="QRBI01000170">
    <property type="protein sequence ID" value="RMB97011.1"/>
    <property type="molecule type" value="Genomic_DNA"/>
</dbReference>
<sequence length="116" mass="13572">MWVCQQIGITPCVYLSKFNNLADFCVQVLIVPRVLYHQEEEMYHFLEETILLRKREVMTGPEVPGFNMKSTTGLIRIRHRFPDPLYYYPPQILHIDSVILLLMIPIGILQRPLGVC</sequence>
<accession>A0A3M0J6N7</accession>
<dbReference type="STRING" id="333673.A0A3M0J6N7"/>
<evidence type="ECO:0000313" key="2">
    <source>
        <dbReference type="Proteomes" id="UP000269221"/>
    </source>
</evidence>
<dbReference type="InterPro" id="IPR018154">
    <property type="entry name" value="TLV/ENV_coat_polyprotein"/>
</dbReference>
<comment type="caution">
    <text evidence="1">The sequence shown here is derived from an EMBL/GenBank/DDBJ whole genome shotgun (WGS) entry which is preliminary data.</text>
</comment>
<evidence type="ECO:0000313" key="1">
    <source>
        <dbReference type="EMBL" id="RMB97011.1"/>
    </source>
</evidence>
<dbReference type="Proteomes" id="UP000269221">
    <property type="component" value="Unassembled WGS sequence"/>
</dbReference>
<dbReference type="Pfam" id="PF00429">
    <property type="entry name" value="TLV_coat"/>
    <property type="match status" value="1"/>
</dbReference>
<dbReference type="OrthoDB" id="9633697at2759"/>